<gene>
    <name evidence="3" type="ORF">EZ313_16765</name>
</gene>
<dbReference type="PANTHER" id="PTHR48207:SF4">
    <property type="entry name" value="BLL6097 PROTEIN"/>
    <property type="match status" value="1"/>
</dbReference>
<dbReference type="PANTHER" id="PTHR48207">
    <property type="entry name" value="SUCCINATE--HYDROXYMETHYLGLUTARATE COA-TRANSFERASE"/>
    <property type="match status" value="1"/>
</dbReference>
<dbReference type="InterPro" id="IPR044855">
    <property type="entry name" value="CoA-Trfase_III_dom3_sf"/>
</dbReference>
<evidence type="ECO:0000313" key="4">
    <source>
        <dbReference type="Proteomes" id="UP000298180"/>
    </source>
</evidence>
<organism evidence="3 4">
    <name type="scientific">Ramlibacter henchirensis</name>
    <dbReference type="NCBI Taxonomy" id="204072"/>
    <lineage>
        <taxon>Bacteria</taxon>
        <taxon>Pseudomonadati</taxon>
        <taxon>Pseudomonadota</taxon>
        <taxon>Betaproteobacteria</taxon>
        <taxon>Burkholderiales</taxon>
        <taxon>Comamonadaceae</taxon>
        <taxon>Ramlibacter</taxon>
    </lineage>
</organism>
<dbReference type="Pfam" id="PF02515">
    <property type="entry name" value="CoA_transf_3"/>
    <property type="match status" value="1"/>
</dbReference>
<protein>
    <submittedName>
        <fullName evidence="3">CoA transferase</fullName>
    </submittedName>
</protein>
<proteinExistence type="predicted"/>
<name>A0A4Z0BUB2_9BURK</name>
<evidence type="ECO:0000313" key="3">
    <source>
        <dbReference type="EMBL" id="TFZ02886.1"/>
    </source>
</evidence>
<dbReference type="Gene3D" id="3.40.50.10540">
    <property type="entry name" value="Crotonobetainyl-coa:carnitine coa-transferase, domain 1"/>
    <property type="match status" value="1"/>
</dbReference>
<evidence type="ECO:0000256" key="1">
    <source>
        <dbReference type="ARBA" id="ARBA00022679"/>
    </source>
</evidence>
<dbReference type="InterPro" id="IPR050483">
    <property type="entry name" value="CoA-transferase_III_domain"/>
</dbReference>
<dbReference type="InterPro" id="IPR023606">
    <property type="entry name" value="CoA-Trfase_III_dom_1_sf"/>
</dbReference>
<evidence type="ECO:0000256" key="2">
    <source>
        <dbReference type="SAM" id="MobiDB-lite"/>
    </source>
</evidence>
<sequence>MRDSPCGYDTPNQALAQGSLMNSSDASQAPREKPPLDGLVIADFSHFIAGPYATMVLGDLGAKVIKVESTEGDAFRAFPPFVEGEGVPYLWGNRNKLGVTLDLKSQAGRAVAVDLVRKADVLVENFSTGVMQRFGLGWPEMSELNPRLVYCSISAYGREGPHAHRLGFDSVVQAESGFMSMTGFPDQQPTRAGPSVMDLGTAMMAANAIQAALHARYRTGRGQKVEVSLFGMAVQMLGYFNTTYLATGRIPHRAGNSQVTAAPIGYFDTADKPIYITCANDRTFQRLMVQAFERPDLAAHPDFSTNAERVKHQPRLLAVMQEIFIAQPQEHWLQKLQAAGVPSGAVRTVGEAMTSSEVEHLGLVETISHPTLGSIPNVKLPVTLSDTPLAAARAAPVLGSDTTAVLTDVLGYSGDRIAAARAAGAFVAAEQGPFAAESGATRS</sequence>
<reference evidence="3 4" key="1">
    <citation type="submission" date="2019-03" db="EMBL/GenBank/DDBJ databases">
        <title>Ramlibacter henchirensis DSM 14656, whole genome shotgun sequence.</title>
        <authorList>
            <person name="Zhang X."/>
            <person name="Feng G."/>
            <person name="Zhu H."/>
        </authorList>
    </citation>
    <scope>NUCLEOTIDE SEQUENCE [LARGE SCALE GENOMIC DNA]</scope>
    <source>
        <strain evidence="3 4">DSM 14656</strain>
    </source>
</reference>
<dbReference type="GO" id="GO:0008410">
    <property type="term" value="F:CoA-transferase activity"/>
    <property type="evidence" value="ECO:0007669"/>
    <property type="project" value="TreeGrafter"/>
</dbReference>
<feature type="region of interest" description="Disordered" evidence="2">
    <location>
        <begin position="1"/>
        <end position="32"/>
    </location>
</feature>
<dbReference type="Gene3D" id="3.30.1540.10">
    <property type="entry name" value="formyl-coa transferase, domain 3"/>
    <property type="match status" value="1"/>
</dbReference>
<comment type="caution">
    <text evidence="3">The sequence shown here is derived from an EMBL/GenBank/DDBJ whole genome shotgun (WGS) entry which is preliminary data.</text>
</comment>
<dbReference type="SUPFAM" id="SSF89796">
    <property type="entry name" value="CoA-transferase family III (CaiB/BaiF)"/>
    <property type="match status" value="1"/>
</dbReference>
<keyword evidence="4" id="KW-1185">Reference proteome</keyword>
<dbReference type="EMBL" id="SMLM01000002">
    <property type="protein sequence ID" value="TFZ02886.1"/>
    <property type="molecule type" value="Genomic_DNA"/>
</dbReference>
<accession>A0A4Z0BUB2</accession>
<dbReference type="Proteomes" id="UP000298180">
    <property type="component" value="Unassembled WGS sequence"/>
</dbReference>
<dbReference type="AlphaFoldDB" id="A0A4Z0BUB2"/>
<keyword evidence="1 3" id="KW-0808">Transferase</keyword>
<dbReference type="InterPro" id="IPR003673">
    <property type="entry name" value="CoA-Trfase_fam_III"/>
</dbReference>
<feature type="compositionally biased region" description="Polar residues" evidence="2">
    <location>
        <begin position="10"/>
        <end position="27"/>
    </location>
</feature>
<dbReference type="OrthoDB" id="5294844at2"/>